<comment type="caution">
    <text evidence="1">The sequence shown here is derived from an EMBL/GenBank/DDBJ whole genome shotgun (WGS) entry which is preliminary data.</text>
</comment>
<dbReference type="AlphaFoldDB" id="A0A7W6GZM4"/>
<dbReference type="Pfam" id="PF00300">
    <property type="entry name" value="His_Phos_1"/>
    <property type="match status" value="1"/>
</dbReference>
<dbReference type="PANTHER" id="PTHR47623">
    <property type="entry name" value="OS09G0287300 PROTEIN"/>
    <property type="match status" value="1"/>
</dbReference>
<dbReference type="Gene3D" id="3.40.50.1240">
    <property type="entry name" value="Phosphoglycerate mutase-like"/>
    <property type="match status" value="1"/>
</dbReference>
<evidence type="ECO:0000313" key="1">
    <source>
        <dbReference type="EMBL" id="MBB3992733.1"/>
    </source>
</evidence>
<dbReference type="CDD" id="cd07067">
    <property type="entry name" value="HP_PGM_like"/>
    <property type="match status" value="1"/>
</dbReference>
<dbReference type="SMART" id="SM00855">
    <property type="entry name" value="PGAM"/>
    <property type="match status" value="1"/>
</dbReference>
<name>A0A7W6GZM4_9RHOB</name>
<sequence>MKRLILMRHAKSDWSDLTASDHARTLNNRGQRGAEALGEWLCGLAIRPDHALCSDSARTTETLSRLALGDVPATTTRDLYLAEPDVMAAALRRMEWDCVLMIGHNPGCAMLADMLLTQRPDHEAFDRFPTCATLIADFDISSWRDLKVGTGTAVHFTVPRDLTK</sequence>
<dbReference type="PANTHER" id="PTHR47623:SF1">
    <property type="entry name" value="OS09G0287300 PROTEIN"/>
    <property type="match status" value="1"/>
</dbReference>
<dbReference type="SUPFAM" id="SSF53254">
    <property type="entry name" value="Phosphoglycerate mutase-like"/>
    <property type="match status" value="1"/>
</dbReference>
<keyword evidence="2" id="KW-1185">Reference proteome</keyword>
<proteinExistence type="predicted"/>
<dbReference type="InterPro" id="IPR013078">
    <property type="entry name" value="His_Pase_superF_clade-1"/>
</dbReference>
<evidence type="ECO:0000313" key="2">
    <source>
        <dbReference type="Proteomes" id="UP000530268"/>
    </source>
</evidence>
<dbReference type="EC" id="3.1.3.-" evidence="1"/>
<accession>A0A7W6GZM4</accession>
<dbReference type="RefSeq" id="WP_184562140.1">
    <property type="nucleotide sequence ID" value="NZ_JACIEI010000001.1"/>
</dbReference>
<dbReference type="EMBL" id="JACIEI010000001">
    <property type="protein sequence ID" value="MBB3992733.1"/>
    <property type="molecule type" value="Genomic_DNA"/>
</dbReference>
<protein>
    <submittedName>
        <fullName evidence="1">Phosphohistidine phosphatase</fullName>
        <ecNumber evidence="1">3.1.3.-</ecNumber>
    </submittedName>
</protein>
<dbReference type="GO" id="GO:0016787">
    <property type="term" value="F:hydrolase activity"/>
    <property type="evidence" value="ECO:0007669"/>
    <property type="project" value="UniProtKB-KW"/>
</dbReference>
<reference evidence="1 2" key="1">
    <citation type="submission" date="2020-08" db="EMBL/GenBank/DDBJ databases">
        <title>Genomic Encyclopedia of Type Strains, Phase IV (KMG-IV): sequencing the most valuable type-strain genomes for metagenomic binning, comparative biology and taxonomic classification.</title>
        <authorList>
            <person name="Goeker M."/>
        </authorList>
    </citation>
    <scope>NUCLEOTIDE SEQUENCE [LARGE SCALE GENOMIC DNA]</scope>
    <source>
        <strain evidence="1 2">DSM 102234</strain>
    </source>
</reference>
<keyword evidence="1" id="KW-0378">Hydrolase</keyword>
<organism evidence="1 2">
    <name type="scientific">Sulfitobacter undariae</name>
    <dbReference type="NCBI Taxonomy" id="1563671"/>
    <lineage>
        <taxon>Bacteria</taxon>
        <taxon>Pseudomonadati</taxon>
        <taxon>Pseudomonadota</taxon>
        <taxon>Alphaproteobacteria</taxon>
        <taxon>Rhodobacterales</taxon>
        <taxon>Roseobacteraceae</taxon>
        <taxon>Sulfitobacter</taxon>
    </lineage>
</organism>
<dbReference type="InterPro" id="IPR029033">
    <property type="entry name" value="His_PPase_superfam"/>
</dbReference>
<dbReference type="Proteomes" id="UP000530268">
    <property type="component" value="Unassembled WGS sequence"/>
</dbReference>
<gene>
    <name evidence="1" type="ORF">GGR95_000352</name>
</gene>